<dbReference type="EMBL" id="QGKW02001911">
    <property type="protein sequence ID" value="KAF2566750.1"/>
    <property type="molecule type" value="Genomic_DNA"/>
</dbReference>
<keyword evidence="1" id="KW-0378">Hydrolase</keyword>
<dbReference type="Proteomes" id="UP000712281">
    <property type="component" value="Unassembled WGS sequence"/>
</dbReference>
<evidence type="ECO:0000256" key="1">
    <source>
        <dbReference type="ARBA" id="ARBA00022801"/>
    </source>
</evidence>
<proteinExistence type="predicted"/>
<gene>
    <name evidence="3" type="ORF">F2Q68_00027511</name>
</gene>
<dbReference type="InterPro" id="IPR007312">
    <property type="entry name" value="Phosphoesterase"/>
</dbReference>
<dbReference type="GO" id="GO:0016788">
    <property type="term" value="F:hydrolase activity, acting on ester bonds"/>
    <property type="evidence" value="ECO:0007669"/>
    <property type="project" value="InterPro"/>
</dbReference>
<accession>A0A8S9IA83</accession>
<protein>
    <submittedName>
        <fullName evidence="3">Uncharacterized protein</fullName>
    </submittedName>
</protein>
<feature type="region of interest" description="Disordered" evidence="2">
    <location>
        <begin position="1"/>
        <end position="23"/>
    </location>
</feature>
<feature type="compositionally biased region" description="Polar residues" evidence="2">
    <location>
        <begin position="1"/>
        <end position="10"/>
    </location>
</feature>
<dbReference type="GO" id="GO:0009395">
    <property type="term" value="P:phospholipid catabolic process"/>
    <property type="evidence" value="ECO:0007669"/>
    <property type="project" value="TreeGrafter"/>
</dbReference>
<evidence type="ECO:0000256" key="2">
    <source>
        <dbReference type="SAM" id="MobiDB-lite"/>
    </source>
</evidence>
<dbReference type="PANTHER" id="PTHR31956:SF26">
    <property type="entry name" value="NON-SPECIFIC PHOSPHOLIPASE C2"/>
    <property type="match status" value="1"/>
</dbReference>
<feature type="compositionally biased region" description="Basic and acidic residues" evidence="2">
    <location>
        <begin position="11"/>
        <end position="23"/>
    </location>
</feature>
<dbReference type="PANTHER" id="PTHR31956">
    <property type="entry name" value="NON-SPECIFIC PHOSPHOLIPASE C4-RELATED"/>
    <property type="match status" value="1"/>
</dbReference>
<evidence type="ECO:0000313" key="3">
    <source>
        <dbReference type="EMBL" id="KAF2566750.1"/>
    </source>
</evidence>
<dbReference type="AlphaFoldDB" id="A0A8S9IA83"/>
<comment type="caution">
    <text evidence="3">The sequence shown here is derived from an EMBL/GenBank/DDBJ whole genome shotgun (WGS) entry which is preliminary data.</text>
</comment>
<evidence type="ECO:0000313" key="4">
    <source>
        <dbReference type="Proteomes" id="UP000712281"/>
    </source>
</evidence>
<sequence>MKRASWTSDETAGRCENEARSAGRSSDKLSVAHIKFGQLRTDCPETLPEPVKIRMTEANENAKLSEFQQELVQLAAVLKGDDVLTTYPKEIGKGMTVIQGKMYMEDAVKRFLEAGRLALDMGANKEELVHMKPSLTGRRH</sequence>
<name>A0A8S9IA83_BRACR</name>
<organism evidence="3 4">
    <name type="scientific">Brassica cretica</name>
    <name type="common">Mustard</name>
    <dbReference type="NCBI Taxonomy" id="69181"/>
    <lineage>
        <taxon>Eukaryota</taxon>
        <taxon>Viridiplantae</taxon>
        <taxon>Streptophyta</taxon>
        <taxon>Embryophyta</taxon>
        <taxon>Tracheophyta</taxon>
        <taxon>Spermatophyta</taxon>
        <taxon>Magnoliopsida</taxon>
        <taxon>eudicotyledons</taxon>
        <taxon>Gunneridae</taxon>
        <taxon>Pentapetalae</taxon>
        <taxon>rosids</taxon>
        <taxon>malvids</taxon>
        <taxon>Brassicales</taxon>
        <taxon>Brassicaceae</taxon>
        <taxon>Brassiceae</taxon>
        <taxon>Brassica</taxon>
    </lineage>
</organism>
<reference evidence="3" key="1">
    <citation type="submission" date="2019-12" db="EMBL/GenBank/DDBJ databases">
        <title>Genome sequencing and annotation of Brassica cretica.</title>
        <authorList>
            <person name="Studholme D.J."/>
            <person name="Sarris P.F."/>
        </authorList>
    </citation>
    <scope>NUCLEOTIDE SEQUENCE</scope>
    <source>
        <strain evidence="3">PFS-001/15</strain>
        <tissue evidence="3">Leaf</tissue>
    </source>
</reference>